<keyword evidence="4" id="KW-1185">Reference proteome</keyword>
<dbReference type="Proteomes" id="UP000799324">
    <property type="component" value="Unassembled WGS sequence"/>
</dbReference>
<accession>A0A6A6T1N8</accession>
<feature type="transmembrane region" description="Helical" evidence="2">
    <location>
        <begin position="27"/>
        <end position="45"/>
    </location>
</feature>
<feature type="transmembrane region" description="Helical" evidence="2">
    <location>
        <begin position="552"/>
        <end position="573"/>
    </location>
</feature>
<feature type="transmembrane region" description="Helical" evidence="2">
    <location>
        <begin position="267"/>
        <end position="286"/>
    </location>
</feature>
<protein>
    <submittedName>
        <fullName evidence="3">Uncharacterized protein</fullName>
    </submittedName>
</protein>
<evidence type="ECO:0000313" key="3">
    <source>
        <dbReference type="EMBL" id="KAF2653592.1"/>
    </source>
</evidence>
<dbReference type="PANTHER" id="PTHR35043">
    <property type="entry name" value="TRANSCRIPTION FACTOR DOMAIN-CONTAINING PROTEIN"/>
    <property type="match status" value="1"/>
</dbReference>
<keyword evidence="2" id="KW-0812">Transmembrane</keyword>
<dbReference type="EMBL" id="MU004378">
    <property type="protein sequence ID" value="KAF2653592.1"/>
    <property type="molecule type" value="Genomic_DNA"/>
</dbReference>
<evidence type="ECO:0000256" key="1">
    <source>
        <dbReference type="SAM" id="MobiDB-lite"/>
    </source>
</evidence>
<feature type="transmembrane region" description="Helical" evidence="2">
    <location>
        <begin position="65"/>
        <end position="84"/>
    </location>
</feature>
<keyword evidence="2" id="KW-0472">Membrane</keyword>
<evidence type="ECO:0000256" key="2">
    <source>
        <dbReference type="SAM" id="Phobius"/>
    </source>
</evidence>
<proteinExistence type="predicted"/>
<reference evidence="3" key="1">
    <citation type="journal article" date="2020" name="Stud. Mycol.">
        <title>101 Dothideomycetes genomes: a test case for predicting lifestyles and emergence of pathogens.</title>
        <authorList>
            <person name="Haridas S."/>
            <person name="Albert R."/>
            <person name="Binder M."/>
            <person name="Bloem J."/>
            <person name="Labutti K."/>
            <person name="Salamov A."/>
            <person name="Andreopoulos B."/>
            <person name="Baker S."/>
            <person name="Barry K."/>
            <person name="Bills G."/>
            <person name="Bluhm B."/>
            <person name="Cannon C."/>
            <person name="Castanera R."/>
            <person name="Culley D."/>
            <person name="Daum C."/>
            <person name="Ezra D."/>
            <person name="Gonzalez J."/>
            <person name="Henrissat B."/>
            <person name="Kuo A."/>
            <person name="Liang C."/>
            <person name="Lipzen A."/>
            <person name="Lutzoni F."/>
            <person name="Magnuson J."/>
            <person name="Mondo S."/>
            <person name="Nolan M."/>
            <person name="Ohm R."/>
            <person name="Pangilinan J."/>
            <person name="Park H.-J."/>
            <person name="Ramirez L."/>
            <person name="Alfaro M."/>
            <person name="Sun H."/>
            <person name="Tritt A."/>
            <person name="Yoshinaga Y."/>
            <person name="Zwiers L.-H."/>
            <person name="Turgeon B."/>
            <person name="Goodwin S."/>
            <person name="Spatafora J."/>
            <person name="Crous P."/>
            <person name="Grigoriev I."/>
        </authorList>
    </citation>
    <scope>NUCLEOTIDE SEQUENCE</scope>
    <source>
        <strain evidence="3">CBS 122681</strain>
    </source>
</reference>
<feature type="transmembrane region" description="Helical" evidence="2">
    <location>
        <begin position="407"/>
        <end position="431"/>
    </location>
</feature>
<dbReference type="PANTHER" id="PTHR35043:SF8">
    <property type="entry name" value="DUF4220 DOMAIN-CONTAINING PROTEIN"/>
    <property type="match status" value="1"/>
</dbReference>
<dbReference type="OrthoDB" id="9451547at2759"/>
<evidence type="ECO:0000313" key="4">
    <source>
        <dbReference type="Proteomes" id="UP000799324"/>
    </source>
</evidence>
<dbReference type="AlphaFoldDB" id="A0A6A6T1N8"/>
<feature type="compositionally biased region" description="Basic and acidic residues" evidence="1">
    <location>
        <begin position="180"/>
        <end position="189"/>
    </location>
</feature>
<feature type="transmembrane region" description="Helical" evidence="2">
    <location>
        <begin position="376"/>
        <end position="395"/>
    </location>
</feature>
<name>A0A6A6T1N8_9PLEO</name>
<keyword evidence="2" id="KW-1133">Transmembrane helix</keyword>
<feature type="transmembrane region" description="Helical" evidence="2">
    <location>
        <begin position="292"/>
        <end position="312"/>
    </location>
</feature>
<gene>
    <name evidence="3" type="ORF">K491DRAFT_509445</name>
</gene>
<sequence length="593" mass="68113">MANRNSTYSHYLNDRVDWQNGPKVRGGFGIVWSCLAVIITCTWTTLHLNVPHLRDGFWTTLTRKIKWMFIMVLFPEFVFSHAVVELKMALDDMILFAANQERSDALSYHHHRWCAHVGLMTRLIQKGLSIGSALLVPTVTVRPSEPDDRDENDAIGRSETPLSGEEREEVDQYENSTSNEKSDPEPLARHQRTCLEHDSCEWTLTHSYFANMGGISVPSREGRNAYVTVQGEFFVLDTHQAPRLLAMNHFTREEVLDKSKADYFIRVLWMIQILRLVIELIARAAYHLPITQLEIIAGSFAALSFLTVLVQIKKPQDIGKPIILKGELFQTGGLLPTSIYSVYLRREIKATHDAQEWSTGRIPNDNFRATQPFRNLFSAMLSLSTVAFGVIHLVAWDFEFPSVTEKWVWRICALASALLPLLILLVTVAVLDPIFITRKRQLYKHWDTARSYKSRITSTLSARYRENNPLHPRFHSLDRDLDPRHVHRVTRVLDWLDALEHDLRHRYPYQYRRLAPGAVFEDVLSMRGACERTLRISATIARLSRAFDWVQIVTIVVYLLARLALVAIAFSSFRSAPRGVYVDTWTAFTPSVQ</sequence>
<feature type="region of interest" description="Disordered" evidence="1">
    <location>
        <begin position="141"/>
        <end position="189"/>
    </location>
</feature>
<organism evidence="3 4">
    <name type="scientific">Lophiostoma macrostomum CBS 122681</name>
    <dbReference type="NCBI Taxonomy" id="1314788"/>
    <lineage>
        <taxon>Eukaryota</taxon>
        <taxon>Fungi</taxon>
        <taxon>Dikarya</taxon>
        <taxon>Ascomycota</taxon>
        <taxon>Pezizomycotina</taxon>
        <taxon>Dothideomycetes</taxon>
        <taxon>Pleosporomycetidae</taxon>
        <taxon>Pleosporales</taxon>
        <taxon>Lophiostomataceae</taxon>
        <taxon>Lophiostoma</taxon>
    </lineage>
</organism>